<name>A0A4C1ZA12_EUMVA</name>
<evidence type="ECO:0000256" key="4">
    <source>
        <dbReference type="ARBA" id="ARBA00022723"/>
    </source>
</evidence>
<keyword evidence="7" id="KW-0862">Zinc</keyword>
<dbReference type="PANTHER" id="PTHR46065">
    <property type="entry name" value="E3 UBIQUITIN-PROTEIN LIGASE MARCH 2/3 FAMILY MEMBER"/>
    <property type="match status" value="1"/>
</dbReference>
<evidence type="ECO:0000256" key="10">
    <source>
        <dbReference type="PROSITE-ProRule" id="PRU00175"/>
    </source>
</evidence>
<dbReference type="GO" id="GO:0008270">
    <property type="term" value="F:zinc ion binding"/>
    <property type="evidence" value="ECO:0007669"/>
    <property type="project" value="UniProtKB-KW"/>
</dbReference>
<dbReference type="InterPro" id="IPR013083">
    <property type="entry name" value="Znf_RING/FYVE/PHD"/>
</dbReference>
<evidence type="ECO:0000259" key="13">
    <source>
        <dbReference type="PROSITE" id="PS51292"/>
    </source>
</evidence>
<keyword evidence="2" id="KW-0808">Transferase</keyword>
<evidence type="ECO:0000256" key="6">
    <source>
        <dbReference type="ARBA" id="ARBA00022786"/>
    </source>
</evidence>
<evidence type="ECO:0000256" key="8">
    <source>
        <dbReference type="ARBA" id="ARBA00022989"/>
    </source>
</evidence>
<keyword evidence="8" id="KW-1133">Transmembrane helix</keyword>
<keyword evidence="3" id="KW-0812">Transmembrane</keyword>
<dbReference type="PANTHER" id="PTHR46065:SF3">
    <property type="entry name" value="FI20425P1"/>
    <property type="match status" value="1"/>
</dbReference>
<evidence type="ECO:0000313" key="15">
    <source>
        <dbReference type="Proteomes" id="UP000299102"/>
    </source>
</evidence>
<dbReference type="OrthoDB" id="273089at2759"/>
<dbReference type="SUPFAM" id="SSF57850">
    <property type="entry name" value="RING/U-box"/>
    <property type="match status" value="1"/>
</dbReference>
<feature type="region of interest" description="Disordered" evidence="11">
    <location>
        <begin position="200"/>
        <end position="221"/>
    </location>
</feature>
<keyword evidence="5 10" id="KW-0863">Zinc-finger</keyword>
<dbReference type="InterPro" id="IPR011016">
    <property type="entry name" value="Znf_RING-CH"/>
</dbReference>
<dbReference type="PROSITE" id="PS50089">
    <property type="entry name" value="ZF_RING_2"/>
    <property type="match status" value="1"/>
</dbReference>
<organism evidence="14 15">
    <name type="scientific">Eumeta variegata</name>
    <name type="common">Bagworm moth</name>
    <name type="synonym">Eumeta japonica</name>
    <dbReference type="NCBI Taxonomy" id="151549"/>
    <lineage>
        <taxon>Eukaryota</taxon>
        <taxon>Metazoa</taxon>
        <taxon>Ecdysozoa</taxon>
        <taxon>Arthropoda</taxon>
        <taxon>Hexapoda</taxon>
        <taxon>Insecta</taxon>
        <taxon>Pterygota</taxon>
        <taxon>Neoptera</taxon>
        <taxon>Endopterygota</taxon>
        <taxon>Lepidoptera</taxon>
        <taxon>Glossata</taxon>
        <taxon>Ditrysia</taxon>
        <taxon>Tineoidea</taxon>
        <taxon>Psychidae</taxon>
        <taxon>Oiketicinae</taxon>
        <taxon>Eumeta</taxon>
    </lineage>
</organism>
<comment type="subcellular location">
    <subcellularLocation>
        <location evidence="1">Membrane</location>
        <topology evidence="1">Multi-pass membrane protein</topology>
    </subcellularLocation>
</comment>
<dbReference type="GO" id="GO:0004842">
    <property type="term" value="F:ubiquitin-protein transferase activity"/>
    <property type="evidence" value="ECO:0007669"/>
    <property type="project" value="TreeGrafter"/>
</dbReference>
<protein>
    <submittedName>
        <fullName evidence="14">E3 ubiquitin-protein ligase MARCH3</fullName>
    </submittedName>
</protein>
<gene>
    <name evidence="14" type="primary">march3</name>
    <name evidence="14" type="ORF">EVAR_103336_1</name>
</gene>
<evidence type="ECO:0000256" key="11">
    <source>
        <dbReference type="SAM" id="MobiDB-lite"/>
    </source>
</evidence>
<feature type="compositionally biased region" description="Basic and acidic residues" evidence="11">
    <location>
        <begin position="210"/>
        <end position="221"/>
    </location>
</feature>
<dbReference type="STRING" id="151549.A0A4C1ZA12"/>
<sequence length="390" mass="41176">MLKLFVLNYLIDTNNSSLSNDVVLAARGLRRGAPPVALCSSIRAALEQVDFQFHRTCSACDLNTAEAISYGIEQSMVVSDFKNVISVEGVVGTSSVGNAVSAVVTMATVTDFEGAAGVPIAASSGTEPTSTATDLAPIGRREMRSTSQQTIISCRCSPAESVCDGDAEVPDVGATTLRTSSILGSVCALLLNKRGVDIGPGQRADANASTDKDGGSPGSRRSDQICRICFGGESSERLVRPCSCRGTIAAVHRSCLERWLQQAASSYCELCRHHYSVTRTHKWSWARSALEWAVSGRGRALVADVLRGAALAAASTLGTARALHLCDRALYAASRRGGGAALAANVFSSLLIGIIEFVYLNNCLPVWLCAMAYGHANPESSRLSHYLLLP</sequence>
<reference evidence="14 15" key="1">
    <citation type="journal article" date="2019" name="Commun. Biol.">
        <title>The bagworm genome reveals a unique fibroin gene that provides high tensile strength.</title>
        <authorList>
            <person name="Kono N."/>
            <person name="Nakamura H."/>
            <person name="Ohtoshi R."/>
            <person name="Tomita M."/>
            <person name="Numata K."/>
            <person name="Arakawa K."/>
        </authorList>
    </citation>
    <scope>NUCLEOTIDE SEQUENCE [LARGE SCALE GENOMIC DNA]</scope>
</reference>
<dbReference type="Pfam" id="PF12906">
    <property type="entry name" value="RINGv"/>
    <property type="match status" value="1"/>
</dbReference>
<dbReference type="GO" id="GO:0016567">
    <property type="term" value="P:protein ubiquitination"/>
    <property type="evidence" value="ECO:0007669"/>
    <property type="project" value="TreeGrafter"/>
</dbReference>
<accession>A0A4C1ZA12</accession>
<dbReference type="EMBL" id="BGZK01001622">
    <property type="protein sequence ID" value="GBP83455.1"/>
    <property type="molecule type" value="Genomic_DNA"/>
</dbReference>
<dbReference type="SMART" id="SM00744">
    <property type="entry name" value="RINGv"/>
    <property type="match status" value="1"/>
</dbReference>
<dbReference type="InterPro" id="IPR001841">
    <property type="entry name" value="Znf_RING"/>
</dbReference>
<evidence type="ECO:0000259" key="12">
    <source>
        <dbReference type="PROSITE" id="PS50089"/>
    </source>
</evidence>
<comment type="caution">
    <text evidence="14">The sequence shown here is derived from an EMBL/GenBank/DDBJ whole genome shotgun (WGS) entry which is preliminary data.</text>
</comment>
<keyword evidence="4" id="KW-0479">Metal-binding</keyword>
<feature type="domain" description="RING-type" evidence="12">
    <location>
        <begin position="226"/>
        <end position="272"/>
    </location>
</feature>
<dbReference type="PROSITE" id="PS51292">
    <property type="entry name" value="ZF_RING_CH"/>
    <property type="match status" value="1"/>
</dbReference>
<keyword evidence="9" id="KW-0472">Membrane</keyword>
<evidence type="ECO:0000256" key="5">
    <source>
        <dbReference type="ARBA" id="ARBA00022771"/>
    </source>
</evidence>
<dbReference type="GO" id="GO:0016020">
    <property type="term" value="C:membrane"/>
    <property type="evidence" value="ECO:0007669"/>
    <property type="project" value="UniProtKB-SubCell"/>
</dbReference>
<evidence type="ECO:0000256" key="2">
    <source>
        <dbReference type="ARBA" id="ARBA00022679"/>
    </source>
</evidence>
<feature type="domain" description="RING-CH-type" evidence="13">
    <location>
        <begin position="218"/>
        <end position="278"/>
    </location>
</feature>
<evidence type="ECO:0000313" key="14">
    <source>
        <dbReference type="EMBL" id="GBP83455.1"/>
    </source>
</evidence>
<evidence type="ECO:0000256" key="7">
    <source>
        <dbReference type="ARBA" id="ARBA00022833"/>
    </source>
</evidence>
<evidence type="ECO:0000256" key="9">
    <source>
        <dbReference type="ARBA" id="ARBA00023136"/>
    </source>
</evidence>
<evidence type="ECO:0000256" key="3">
    <source>
        <dbReference type="ARBA" id="ARBA00022692"/>
    </source>
</evidence>
<dbReference type="Proteomes" id="UP000299102">
    <property type="component" value="Unassembled WGS sequence"/>
</dbReference>
<dbReference type="AlphaFoldDB" id="A0A4C1ZA12"/>
<keyword evidence="15" id="KW-1185">Reference proteome</keyword>
<dbReference type="Gene3D" id="3.30.40.10">
    <property type="entry name" value="Zinc/RING finger domain, C3HC4 (zinc finger)"/>
    <property type="match status" value="1"/>
</dbReference>
<keyword evidence="6" id="KW-0833">Ubl conjugation pathway</keyword>
<evidence type="ECO:0000256" key="1">
    <source>
        <dbReference type="ARBA" id="ARBA00004141"/>
    </source>
</evidence>
<proteinExistence type="predicted"/>